<dbReference type="Proteomes" id="UP000033956">
    <property type="component" value="Unassembled WGS sequence"/>
</dbReference>
<feature type="domain" description="DUF676" evidence="2">
    <location>
        <begin position="4"/>
        <end position="97"/>
    </location>
</feature>
<evidence type="ECO:0000259" key="2">
    <source>
        <dbReference type="Pfam" id="PF05057"/>
    </source>
</evidence>
<dbReference type="Pfam" id="PF05057">
    <property type="entry name" value="DUF676"/>
    <property type="match status" value="1"/>
</dbReference>
<evidence type="ECO:0000313" key="3">
    <source>
        <dbReference type="EMBL" id="KJL38347.1"/>
    </source>
</evidence>
<evidence type="ECO:0000256" key="1">
    <source>
        <dbReference type="SAM" id="Phobius"/>
    </source>
</evidence>
<gene>
    <name evidence="3" type="ORF">RS81_02618</name>
</gene>
<dbReference type="InterPro" id="IPR029058">
    <property type="entry name" value="AB_hydrolase_fold"/>
</dbReference>
<proteinExistence type="predicted"/>
<dbReference type="RefSeq" id="WP_157004030.1">
    <property type="nucleotide sequence ID" value="NZ_BAAAUP010000003.1"/>
</dbReference>
<dbReference type="OrthoDB" id="5073865at2"/>
<dbReference type="SUPFAM" id="SSF53474">
    <property type="entry name" value="alpha/beta-Hydrolases"/>
    <property type="match status" value="2"/>
</dbReference>
<sequence length="559" mass="60425">MTAEPTGLIVLVPGLGRTKIESLEKQLIAAYPNHRVKTFQHGIKPLSTRRGLDAVVDRLANSIRAWAGDNDGRREETASVILVGHSIGGIIARAAFLEAAGFGSEAPDDEPNGWATKTVRIVLLGSPNSGYHVENFPRSWRWAVPIVSGFAAFTIESVASGAYWLADLRLRWLHGIRVLGTTEAPKGSGPRPLIVQAYGDDDELVTRDDIDDSEYMPGTVRTRISSTDHGGLVDLTDASTKDQRWSELRHVIFGTFHGADTFTPPVETPVHFLLHGIRASAYDGWIGGVAAALRSQSTDAGSPPPKVVSLNYRFFSAIEFALPFTRRRNVHQFLDTYMAAVLTHSPDQFTFMGHSNGTYMMATVMKHVRAVRFRRILLAGTVLPPGFDWAKLRGRRQIGAYDANGVWADGEVHNDCARFDVPVGILATAIAGLGFRDIGAAGLRGFEGSHALDVTSHPTVFPQGHGGALQDHDGYPSRMPEIARFLSTGTVCTDPHEQRSRGFGIASRVTQILAPLVVLGILVGLGFAFAGLVVSIGVWGAIAAFAVPLVLIYVGLRTV</sequence>
<dbReference type="AlphaFoldDB" id="A0A0M2H280"/>
<feature type="transmembrane region" description="Helical" evidence="1">
    <location>
        <begin position="536"/>
        <end position="556"/>
    </location>
</feature>
<comment type="caution">
    <text evidence="3">The sequence shown here is derived from an EMBL/GenBank/DDBJ whole genome shotgun (WGS) entry which is preliminary data.</text>
</comment>
<reference evidence="3 4" key="1">
    <citation type="submission" date="2015-02" db="EMBL/GenBank/DDBJ databases">
        <title>Draft genome sequences of ten Microbacterium spp. with emphasis on heavy metal contaminated environments.</title>
        <authorList>
            <person name="Corretto E."/>
        </authorList>
    </citation>
    <scope>NUCLEOTIDE SEQUENCE [LARGE SCALE GENOMIC DNA]</scope>
    <source>
        <strain evidence="3 4">DSM 12510</strain>
    </source>
</reference>
<dbReference type="EMBL" id="JYIZ01000055">
    <property type="protein sequence ID" value="KJL38347.1"/>
    <property type="molecule type" value="Genomic_DNA"/>
</dbReference>
<keyword evidence="1" id="KW-0472">Membrane</keyword>
<dbReference type="STRING" id="92835.RS81_02618"/>
<name>A0A0M2H280_9MICO</name>
<keyword evidence="4" id="KW-1185">Reference proteome</keyword>
<feature type="transmembrane region" description="Helical" evidence="1">
    <location>
        <begin position="509"/>
        <end position="530"/>
    </location>
</feature>
<keyword evidence="1" id="KW-0812">Transmembrane</keyword>
<evidence type="ECO:0000313" key="4">
    <source>
        <dbReference type="Proteomes" id="UP000033956"/>
    </source>
</evidence>
<dbReference type="Gene3D" id="3.40.50.1820">
    <property type="entry name" value="alpha/beta hydrolase"/>
    <property type="match status" value="2"/>
</dbReference>
<dbReference type="GO" id="GO:0016787">
    <property type="term" value="F:hydrolase activity"/>
    <property type="evidence" value="ECO:0007669"/>
    <property type="project" value="UniProtKB-KW"/>
</dbReference>
<keyword evidence="3" id="KW-0378">Hydrolase</keyword>
<dbReference type="PATRIC" id="fig|92835.4.peg.2653"/>
<protein>
    <submittedName>
        <fullName evidence="3">Alpha/beta hydrolase family protein</fullName>
    </submittedName>
</protein>
<dbReference type="InterPro" id="IPR007751">
    <property type="entry name" value="DUF676_lipase-like"/>
</dbReference>
<accession>A0A0M2H280</accession>
<organism evidence="3 4">
    <name type="scientific">Microbacterium terrae</name>
    <dbReference type="NCBI Taxonomy" id="69369"/>
    <lineage>
        <taxon>Bacteria</taxon>
        <taxon>Bacillati</taxon>
        <taxon>Actinomycetota</taxon>
        <taxon>Actinomycetes</taxon>
        <taxon>Micrococcales</taxon>
        <taxon>Microbacteriaceae</taxon>
        <taxon>Microbacterium</taxon>
    </lineage>
</organism>
<keyword evidence="1" id="KW-1133">Transmembrane helix</keyword>